<accession>A0A5N5T724</accession>
<name>A0A5N5T724_9CRUS</name>
<reference evidence="3 4" key="1">
    <citation type="journal article" date="2019" name="PLoS Biol.">
        <title>Sex chromosomes control vertical transmission of feminizing Wolbachia symbionts in an isopod.</title>
        <authorList>
            <person name="Becking T."/>
            <person name="Chebbi M.A."/>
            <person name="Giraud I."/>
            <person name="Moumen B."/>
            <person name="Laverre T."/>
            <person name="Caubet Y."/>
            <person name="Peccoud J."/>
            <person name="Gilbert C."/>
            <person name="Cordaux R."/>
        </authorList>
    </citation>
    <scope>NUCLEOTIDE SEQUENCE [LARGE SCALE GENOMIC DNA]</scope>
    <source>
        <strain evidence="3">ANa2</strain>
        <tissue evidence="3">Whole body excluding digestive tract and cuticle</tissue>
    </source>
</reference>
<dbReference type="GO" id="GO:0042393">
    <property type="term" value="F:histone binding"/>
    <property type="evidence" value="ECO:0007669"/>
    <property type="project" value="TreeGrafter"/>
</dbReference>
<organism evidence="3 4">
    <name type="scientific">Armadillidium nasatum</name>
    <dbReference type="NCBI Taxonomy" id="96803"/>
    <lineage>
        <taxon>Eukaryota</taxon>
        <taxon>Metazoa</taxon>
        <taxon>Ecdysozoa</taxon>
        <taxon>Arthropoda</taxon>
        <taxon>Crustacea</taxon>
        <taxon>Multicrustacea</taxon>
        <taxon>Malacostraca</taxon>
        <taxon>Eumalacostraca</taxon>
        <taxon>Peracarida</taxon>
        <taxon>Isopoda</taxon>
        <taxon>Oniscidea</taxon>
        <taxon>Crinocheta</taxon>
        <taxon>Armadillidiidae</taxon>
        <taxon>Armadillidium</taxon>
    </lineage>
</organism>
<dbReference type="Gene3D" id="1.25.10.10">
    <property type="entry name" value="Leucine-rich Repeat Variant"/>
    <property type="match status" value="1"/>
</dbReference>
<protein>
    <submittedName>
        <fullName evidence="3">Condensin-2 complex subunit D3</fullName>
    </submittedName>
</protein>
<sequence length="543" mass="60923">QRYDSNEDDRELGIHSSSMYLLLLSIPGSNAFRVFHPVLFLKTLDILKLTTKLNVGATSPKKGSRGSRSSHRKSSEDHADGNEDEEAELSYLSPSEANKLIRSLNILLNDLLRLSNRFSLKHSAEALDETINVLIEITRSEIHNAQGVFVQRHSANSVSSLAYNAYVALQNLCNPLHGNPKSIITTIMKYIINNILMVPRGSSDLSTRALSVIREHSVIFVKYLIVQLLKDSLEGAFILVQHICLRVPDKADFREKAAKSVIEILKVFPIKEYSQIIKWLYNFSQHEKAGHRMFTLEVISKLITEDERIQESEDNSSSAPCDRDLTSDSETPGSENNLSIPGKALLTSAANRHILSHNFLLYIIFSRCQDSAATVRSKALFLLSECARSNNPTIIEAMKQVFLNKDVVSLRQSPISGSESSESSDTEEVNAFQLPEAEKVLLMLRRRALDEKVMVRKSALQVIESLMKLKEEMVTMDSLKVLADHCRDPALLIRKQMIHSLSSIVERYPANEAAVKILVKGVLPLILDPEIKVQEKVVEVGIW</sequence>
<dbReference type="SUPFAM" id="SSF48371">
    <property type="entry name" value="ARM repeat"/>
    <property type="match status" value="1"/>
</dbReference>
<dbReference type="PANTHER" id="PTHR14222">
    <property type="entry name" value="CONDENSIN"/>
    <property type="match status" value="1"/>
</dbReference>
<dbReference type="GO" id="GO:0007076">
    <property type="term" value="P:mitotic chromosome condensation"/>
    <property type="evidence" value="ECO:0007669"/>
    <property type="project" value="InterPro"/>
</dbReference>
<dbReference type="GO" id="GO:0010032">
    <property type="term" value="P:meiotic chromosome condensation"/>
    <property type="evidence" value="ECO:0007669"/>
    <property type="project" value="TreeGrafter"/>
</dbReference>
<dbReference type="AlphaFoldDB" id="A0A5N5T724"/>
<feature type="compositionally biased region" description="Polar residues" evidence="2">
    <location>
        <begin position="328"/>
        <end position="337"/>
    </location>
</feature>
<dbReference type="GO" id="GO:0000779">
    <property type="term" value="C:condensed chromosome, centromeric region"/>
    <property type="evidence" value="ECO:0007669"/>
    <property type="project" value="TreeGrafter"/>
</dbReference>
<feature type="region of interest" description="Disordered" evidence="2">
    <location>
        <begin position="56"/>
        <end position="87"/>
    </location>
</feature>
<dbReference type="InterPro" id="IPR011989">
    <property type="entry name" value="ARM-like"/>
</dbReference>
<gene>
    <name evidence="3" type="primary">Ncapd3</name>
    <name evidence="3" type="ORF">Anas_14221</name>
</gene>
<evidence type="ECO:0000256" key="2">
    <source>
        <dbReference type="SAM" id="MobiDB-lite"/>
    </source>
</evidence>
<dbReference type="InterPro" id="IPR026971">
    <property type="entry name" value="CND1/NCAPD3"/>
</dbReference>
<dbReference type="OrthoDB" id="10263978at2759"/>
<keyword evidence="4" id="KW-1185">Reference proteome</keyword>
<proteinExistence type="predicted"/>
<dbReference type="Proteomes" id="UP000326759">
    <property type="component" value="Unassembled WGS sequence"/>
</dbReference>
<comment type="caution">
    <text evidence="3">The sequence shown here is derived from an EMBL/GenBank/DDBJ whole genome shotgun (WGS) entry which is preliminary data.</text>
</comment>
<keyword evidence="1" id="KW-0226">DNA condensation</keyword>
<feature type="compositionally biased region" description="Basic residues" evidence="2">
    <location>
        <begin position="62"/>
        <end position="72"/>
    </location>
</feature>
<dbReference type="PANTHER" id="PTHR14222:SF1">
    <property type="entry name" value="CONDENSIN-2 COMPLEX SUBUNIT D3"/>
    <property type="match status" value="1"/>
</dbReference>
<evidence type="ECO:0000313" key="4">
    <source>
        <dbReference type="Proteomes" id="UP000326759"/>
    </source>
</evidence>
<dbReference type="InterPro" id="IPR016024">
    <property type="entry name" value="ARM-type_fold"/>
</dbReference>
<dbReference type="GO" id="GO:0000796">
    <property type="term" value="C:condensin complex"/>
    <property type="evidence" value="ECO:0007669"/>
    <property type="project" value="TreeGrafter"/>
</dbReference>
<evidence type="ECO:0000256" key="1">
    <source>
        <dbReference type="ARBA" id="ARBA00023067"/>
    </source>
</evidence>
<feature type="non-terminal residue" evidence="3">
    <location>
        <position position="1"/>
    </location>
</feature>
<feature type="region of interest" description="Disordered" evidence="2">
    <location>
        <begin position="309"/>
        <end position="337"/>
    </location>
</feature>
<dbReference type="EMBL" id="SEYY01008911">
    <property type="protein sequence ID" value="KAB7501979.1"/>
    <property type="molecule type" value="Genomic_DNA"/>
</dbReference>
<evidence type="ECO:0000313" key="3">
    <source>
        <dbReference type="EMBL" id="KAB7501979.1"/>
    </source>
</evidence>